<feature type="active site" evidence="9">
    <location>
        <position position="11"/>
    </location>
</feature>
<dbReference type="HAMAP" id="MF_00061">
    <property type="entry name" value="IspE"/>
    <property type="match status" value="1"/>
</dbReference>
<feature type="compositionally biased region" description="Basic and acidic residues" evidence="10">
    <location>
        <begin position="339"/>
        <end position="353"/>
    </location>
</feature>
<evidence type="ECO:0000259" key="11">
    <source>
        <dbReference type="Pfam" id="PF00288"/>
    </source>
</evidence>
<dbReference type="InterPro" id="IPR036554">
    <property type="entry name" value="GHMP_kinase_C_sf"/>
</dbReference>
<dbReference type="PANTHER" id="PTHR43527">
    <property type="entry name" value="4-DIPHOSPHOCYTIDYL-2-C-METHYL-D-ERYTHRITOL KINASE, CHLOROPLASTIC"/>
    <property type="match status" value="1"/>
</dbReference>
<comment type="similarity">
    <text evidence="1 9">Belongs to the GHMP kinase family. IspE subfamily.</text>
</comment>
<proteinExistence type="inferred from homology"/>
<reference evidence="13 14" key="1">
    <citation type="submission" date="2023-06" db="EMBL/GenBank/DDBJ databases">
        <title>Draft genome sequence of Gleimia hominis type strain CCUG 57540T.</title>
        <authorList>
            <person name="Salva-Serra F."/>
            <person name="Cardew S."/>
            <person name="Jensie Markopoulos S."/>
            <person name="Ohlen M."/>
            <person name="Inganas E."/>
            <person name="Svensson-Stadler L."/>
            <person name="Moore E.R.B."/>
        </authorList>
    </citation>
    <scope>NUCLEOTIDE SEQUENCE [LARGE SCALE GENOMIC DNA]</scope>
    <source>
        <strain evidence="13 14">CCUG 57540</strain>
    </source>
</reference>
<dbReference type="EC" id="2.7.1.148" evidence="2 9"/>
<dbReference type="GO" id="GO:0050515">
    <property type="term" value="F:4-(cytidine 5'-diphospho)-2-C-methyl-D-erythritol kinase activity"/>
    <property type="evidence" value="ECO:0007669"/>
    <property type="project" value="UniProtKB-EC"/>
</dbReference>
<dbReference type="InterPro" id="IPR006204">
    <property type="entry name" value="GHMP_kinase_N_dom"/>
</dbReference>
<keyword evidence="14" id="KW-1185">Reference proteome</keyword>
<dbReference type="InterPro" id="IPR020568">
    <property type="entry name" value="Ribosomal_Su5_D2-typ_SF"/>
</dbReference>
<comment type="function">
    <text evidence="9">Catalyzes the phosphorylation of the position 2 hydroxy group of 4-diphosphocytidyl-2C-methyl-D-erythritol.</text>
</comment>
<dbReference type="Gene3D" id="3.30.70.890">
    <property type="entry name" value="GHMP kinase, C-terminal domain"/>
    <property type="match status" value="1"/>
</dbReference>
<accession>A0ABU3IA54</accession>
<evidence type="ECO:0000256" key="5">
    <source>
        <dbReference type="ARBA" id="ARBA00022741"/>
    </source>
</evidence>
<evidence type="ECO:0000256" key="6">
    <source>
        <dbReference type="ARBA" id="ARBA00022777"/>
    </source>
</evidence>
<evidence type="ECO:0000256" key="9">
    <source>
        <dbReference type="HAMAP-Rule" id="MF_00061"/>
    </source>
</evidence>
<keyword evidence="9" id="KW-0414">Isoprene biosynthesis</keyword>
<sequence>MKAVTASAPAKLNLVLQVGRLEDGYHPLYSIFEALNMRETVRVTPCAGPSHVHTTVQLGPGSKRIEEAINALEPQQNLAVKAGERLLQEAQKRMQQARCAHNQGPRSIGDDGAAALPPGLEFEVLKRVPMAGGMAGGSADAAAALVAVNELLGLKLTMQQLLEIGAELGADVPACLMGGTSLGLRYGDQMTKLGHGQTHHWVMVLVRNGLSTPAVFKTFDTHQRGREKLPTSLRTQDRYKALGPATDLKHLLTNDLQASALEMRPDLARIMTRINHTDALAALVSGSGPTIAVLARDGEHAQQLAQTISEFADVEDCLCTHGPVVGARVETLAGPAATEKPRTDVTATEKSRTDAPATKESQTDPAATEKPCTDAPGPQEPQMLTLARTEE</sequence>
<keyword evidence="6 9" id="KW-0418">Kinase</keyword>
<dbReference type="EMBL" id="JASXSX010000001">
    <property type="protein sequence ID" value="MDT3767246.1"/>
    <property type="molecule type" value="Genomic_DNA"/>
</dbReference>
<feature type="region of interest" description="Disordered" evidence="10">
    <location>
        <begin position="330"/>
        <end position="391"/>
    </location>
</feature>
<comment type="caution">
    <text evidence="13">The sequence shown here is derived from an EMBL/GenBank/DDBJ whole genome shotgun (WGS) entry which is preliminary data.</text>
</comment>
<feature type="active site" evidence="9">
    <location>
        <position position="171"/>
    </location>
</feature>
<dbReference type="PANTHER" id="PTHR43527:SF2">
    <property type="entry name" value="4-DIPHOSPHOCYTIDYL-2-C-METHYL-D-ERYTHRITOL KINASE, CHLOROPLASTIC"/>
    <property type="match status" value="1"/>
</dbReference>
<comment type="catalytic activity">
    <reaction evidence="9">
        <text>4-CDP-2-C-methyl-D-erythritol + ATP = 4-CDP-2-C-methyl-D-erythritol 2-phosphate + ADP + H(+)</text>
        <dbReference type="Rhea" id="RHEA:18437"/>
        <dbReference type="ChEBI" id="CHEBI:15378"/>
        <dbReference type="ChEBI" id="CHEBI:30616"/>
        <dbReference type="ChEBI" id="CHEBI:57823"/>
        <dbReference type="ChEBI" id="CHEBI:57919"/>
        <dbReference type="ChEBI" id="CHEBI:456216"/>
        <dbReference type="EC" id="2.7.1.148"/>
    </reaction>
</comment>
<feature type="binding site" evidence="9">
    <location>
        <begin position="129"/>
        <end position="139"/>
    </location>
    <ligand>
        <name>ATP</name>
        <dbReference type="ChEBI" id="CHEBI:30616"/>
    </ligand>
</feature>
<evidence type="ECO:0000256" key="4">
    <source>
        <dbReference type="ARBA" id="ARBA00022679"/>
    </source>
</evidence>
<dbReference type="RefSeq" id="WP_313272636.1">
    <property type="nucleotide sequence ID" value="NZ_JASXSX010000001.1"/>
</dbReference>
<evidence type="ECO:0000256" key="10">
    <source>
        <dbReference type="SAM" id="MobiDB-lite"/>
    </source>
</evidence>
<dbReference type="Pfam" id="PF00288">
    <property type="entry name" value="GHMP_kinases_N"/>
    <property type="match status" value="1"/>
</dbReference>
<organism evidence="13 14">
    <name type="scientific">Gleimia hominis</name>
    <dbReference type="NCBI Taxonomy" id="595468"/>
    <lineage>
        <taxon>Bacteria</taxon>
        <taxon>Bacillati</taxon>
        <taxon>Actinomycetota</taxon>
        <taxon>Actinomycetes</taxon>
        <taxon>Actinomycetales</taxon>
        <taxon>Actinomycetaceae</taxon>
        <taxon>Gleimia</taxon>
    </lineage>
</organism>
<dbReference type="Gene3D" id="3.30.230.10">
    <property type="match status" value="1"/>
</dbReference>
<evidence type="ECO:0000313" key="14">
    <source>
        <dbReference type="Proteomes" id="UP001247542"/>
    </source>
</evidence>
<keyword evidence="5 9" id="KW-0547">Nucleotide-binding</keyword>
<evidence type="ECO:0000256" key="8">
    <source>
        <dbReference type="ARBA" id="ARBA00032554"/>
    </source>
</evidence>
<feature type="domain" description="GHMP kinase N-terminal" evidence="11">
    <location>
        <begin position="114"/>
        <end position="179"/>
    </location>
</feature>
<dbReference type="InterPro" id="IPR014721">
    <property type="entry name" value="Ribsml_uS5_D2-typ_fold_subgr"/>
</dbReference>
<evidence type="ECO:0000259" key="12">
    <source>
        <dbReference type="Pfam" id="PF08544"/>
    </source>
</evidence>
<evidence type="ECO:0000256" key="3">
    <source>
        <dbReference type="ARBA" id="ARBA00017473"/>
    </source>
</evidence>
<keyword evidence="7 9" id="KW-0067">ATP-binding</keyword>
<dbReference type="SUPFAM" id="SSF54211">
    <property type="entry name" value="Ribosomal protein S5 domain 2-like"/>
    <property type="match status" value="1"/>
</dbReference>
<gene>
    <name evidence="9 13" type="primary">ispE</name>
    <name evidence="13" type="ORF">QS713_04080</name>
</gene>
<dbReference type="InterPro" id="IPR013750">
    <property type="entry name" value="GHMP_kinase_C_dom"/>
</dbReference>
<feature type="domain" description="GHMP kinase C-terminal" evidence="12">
    <location>
        <begin position="245"/>
        <end position="311"/>
    </location>
</feature>
<dbReference type="SUPFAM" id="SSF55060">
    <property type="entry name" value="GHMP Kinase, C-terminal domain"/>
    <property type="match status" value="1"/>
</dbReference>
<protein>
    <recommendedName>
        <fullName evidence="3 9">4-diphosphocytidyl-2-C-methyl-D-erythritol kinase</fullName>
        <shortName evidence="9">CMK</shortName>
        <ecNumber evidence="2 9">2.7.1.148</ecNumber>
    </recommendedName>
    <alternativeName>
        <fullName evidence="8 9">4-(cytidine-5'-diphospho)-2-C-methyl-D-erythritol kinase</fullName>
    </alternativeName>
</protein>
<dbReference type="PRINTS" id="PR00958">
    <property type="entry name" value="HOMSERKINASE"/>
</dbReference>
<evidence type="ECO:0000256" key="2">
    <source>
        <dbReference type="ARBA" id="ARBA00012052"/>
    </source>
</evidence>
<evidence type="ECO:0000313" key="13">
    <source>
        <dbReference type="EMBL" id="MDT3767246.1"/>
    </source>
</evidence>
<name>A0ABU3IA54_9ACTO</name>
<dbReference type="Pfam" id="PF08544">
    <property type="entry name" value="GHMP_kinases_C"/>
    <property type="match status" value="1"/>
</dbReference>
<evidence type="ECO:0000256" key="1">
    <source>
        <dbReference type="ARBA" id="ARBA00009684"/>
    </source>
</evidence>
<dbReference type="Proteomes" id="UP001247542">
    <property type="component" value="Unassembled WGS sequence"/>
</dbReference>
<evidence type="ECO:0000256" key="7">
    <source>
        <dbReference type="ARBA" id="ARBA00022840"/>
    </source>
</evidence>
<keyword evidence="4 9" id="KW-0808">Transferase</keyword>
<dbReference type="NCBIfam" id="TIGR00154">
    <property type="entry name" value="ispE"/>
    <property type="match status" value="1"/>
</dbReference>
<dbReference type="InterPro" id="IPR004424">
    <property type="entry name" value="IspE"/>
</dbReference>
<comment type="pathway">
    <text evidence="9">Isoprenoid biosynthesis; isopentenyl diphosphate biosynthesis via DXP pathway; isopentenyl diphosphate from 1-deoxy-D-xylulose 5-phosphate: step 3/6.</text>
</comment>